<proteinExistence type="predicted"/>
<dbReference type="KEGG" id="gacu:117544209"/>
<keyword evidence="1" id="KW-1185">Reference proteome</keyword>
<dbReference type="PANTHER" id="PTHR31025:SF19">
    <property type="entry name" value="SI:CH73-42K18.1-RELATED"/>
    <property type="match status" value="1"/>
</dbReference>
<accession>A0A6P8TX84</accession>
<dbReference type="PANTHER" id="PTHR31025">
    <property type="entry name" value="SI:CH211-196P9.1-RELATED"/>
    <property type="match status" value="1"/>
</dbReference>
<dbReference type="AlphaFoldDB" id="A0A6P8TX84"/>
<protein>
    <submittedName>
        <fullName evidence="2">Uncharacterized protein LOC117544209 isoform X1</fullName>
    </submittedName>
</protein>
<reference evidence="2" key="1">
    <citation type="submission" date="2025-08" db="UniProtKB">
        <authorList>
            <consortium name="RefSeq"/>
        </authorList>
    </citation>
    <scope>IDENTIFICATION</scope>
</reference>
<dbReference type="GeneID" id="117544209"/>
<gene>
    <name evidence="2" type="primary">LOC117544209</name>
</gene>
<dbReference type="RefSeq" id="XP_034068949.1">
    <property type="nucleotide sequence ID" value="XM_034213058.1"/>
</dbReference>
<dbReference type="Proteomes" id="UP000515161">
    <property type="component" value="Unplaced"/>
</dbReference>
<dbReference type="InParanoid" id="A0A6P8TX84"/>
<evidence type="ECO:0000313" key="2">
    <source>
        <dbReference type="RefSeq" id="XP_034068949.1"/>
    </source>
</evidence>
<dbReference type="OrthoDB" id="6512834at2759"/>
<organism evidence="1 2">
    <name type="scientific">Gymnodraco acuticeps</name>
    <name type="common">Antarctic dragonfish</name>
    <dbReference type="NCBI Taxonomy" id="8218"/>
    <lineage>
        <taxon>Eukaryota</taxon>
        <taxon>Metazoa</taxon>
        <taxon>Chordata</taxon>
        <taxon>Craniata</taxon>
        <taxon>Vertebrata</taxon>
        <taxon>Euteleostomi</taxon>
        <taxon>Actinopterygii</taxon>
        <taxon>Neopterygii</taxon>
        <taxon>Teleostei</taxon>
        <taxon>Neoteleostei</taxon>
        <taxon>Acanthomorphata</taxon>
        <taxon>Eupercaria</taxon>
        <taxon>Perciformes</taxon>
        <taxon>Notothenioidei</taxon>
        <taxon>Bathydraconidae</taxon>
        <taxon>Gymnodraco</taxon>
    </lineage>
</organism>
<evidence type="ECO:0000313" key="1">
    <source>
        <dbReference type="Proteomes" id="UP000515161"/>
    </source>
</evidence>
<sequence>MEEKRQQMEMEMPKKDPDHQFIEALMTDTFSQLRREIVGDQPLITELKSRWPALFSERQIQAEFKRIVTMDLLSSFLDGLDGLAPTLLEVYKGASRTGKKPALKGILDCLEKDNTNERRRTAALLGLSHYLSGKNQANVIRMCDAHGDTLEEAMKGMQVGLLIGYEGERDAFPQQIFNVAVVVEETIVFHNLKDVACGFAMLLGLIYCLNLQYPLEMKFSFEFLQRVVLKIQPDQASAKIQGLKNKLARS</sequence>
<name>A0A6P8TX84_GYMAC</name>